<dbReference type="Gene3D" id="1.10.760.10">
    <property type="entry name" value="Cytochrome c-like domain"/>
    <property type="match status" value="1"/>
</dbReference>
<dbReference type="InterPro" id="IPR009056">
    <property type="entry name" value="Cyt_c-like_dom"/>
</dbReference>
<dbReference type="InterPro" id="IPR011042">
    <property type="entry name" value="6-blade_b-propeller_TolB-like"/>
</dbReference>
<evidence type="ECO:0000256" key="1">
    <source>
        <dbReference type="ARBA" id="ARBA00022617"/>
    </source>
</evidence>
<dbReference type="GO" id="GO:0020037">
    <property type="term" value="F:heme binding"/>
    <property type="evidence" value="ECO:0007669"/>
    <property type="project" value="InterPro"/>
</dbReference>
<dbReference type="Gene3D" id="2.120.10.30">
    <property type="entry name" value="TolB, C-terminal domain"/>
    <property type="match status" value="1"/>
</dbReference>
<dbReference type="PANTHER" id="PTHR19328">
    <property type="entry name" value="HEDGEHOG-INTERACTING PROTEIN"/>
    <property type="match status" value="1"/>
</dbReference>
<evidence type="ECO:0000256" key="3">
    <source>
        <dbReference type="ARBA" id="ARBA00023004"/>
    </source>
</evidence>
<dbReference type="PROSITE" id="PS51007">
    <property type="entry name" value="CYTC"/>
    <property type="match status" value="1"/>
</dbReference>
<keyword evidence="7" id="KW-1185">Reference proteome</keyword>
<keyword evidence="2 4" id="KW-0479">Metal-binding</keyword>
<dbReference type="PROSITE" id="PS51257">
    <property type="entry name" value="PROKAR_LIPOPROTEIN"/>
    <property type="match status" value="1"/>
</dbReference>
<evidence type="ECO:0000313" key="7">
    <source>
        <dbReference type="Proteomes" id="UP000289775"/>
    </source>
</evidence>
<evidence type="ECO:0000313" key="6">
    <source>
        <dbReference type="EMBL" id="RYJ42492.1"/>
    </source>
</evidence>
<protein>
    <submittedName>
        <fullName evidence="6">Glucose sorbosone dehydrogenase</fullName>
    </submittedName>
</protein>
<proteinExistence type="predicted"/>
<sequence length="482" mass="54139">MINKNFLFPAIAITSVVMFSCIKKEKKENYTQSTPVIAEKGYQTDAAQNYHNYCAGCHGEKMDMFVDRQWKHGRELKDLVFGIKNGYKDEGMPAFAETFSDKETEELAQYILDGIKNVDRYNFDDKPKTNLFESDNFTIKLDTVATGIAVPWGIAFLSGGELLVTDRGGKMYRVKDRKNTEVNGVPDVVAEGQGGLLDVVTDVDYENNSIIYFSYSKGKKVNGKTLATTAVMRAKLNGNKLTDQKIIFEANPYAPTRHHYGSRLVLDKGYLYISVGERGNENQNPQSLDDNQLGKIHRIYPDGRIPANNPFKDDKGKPTTVYCYGNRNPQSLAINPSTGELWETEHGPRGGDEINIIKPGDNYGWPKVSYGINYNGKVITDKTTGPGFTDPIHYWIPSIAPSGMTFVTSDHYKGWKGNLLVGSLRFQYLNLCYLEGNKVVKEEMLLKNIGRLRDVRQGPDGFIYVAVEDAKGSVFRLRKFTP</sequence>
<dbReference type="SUPFAM" id="SSF46626">
    <property type="entry name" value="Cytochrome c"/>
    <property type="match status" value="1"/>
</dbReference>
<accession>A0A444W9R1</accession>
<dbReference type="SUPFAM" id="SSF50952">
    <property type="entry name" value="Soluble quinoprotein glucose dehydrogenase"/>
    <property type="match status" value="1"/>
</dbReference>
<dbReference type="RefSeq" id="WP_242501864.1">
    <property type="nucleotide sequence ID" value="NZ_JUIW01000007.1"/>
</dbReference>
<comment type="caution">
    <text evidence="6">The sequence shown here is derived from an EMBL/GenBank/DDBJ whole genome shotgun (WGS) entry which is preliminary data.</text>
</comment>
<dbReference type="InterPro" id="IPR036909">
    <property type="entry name" value="Cyt_c-like_dom_sf"/>
</dbReference>
<dbReference type="Proteomes" id="UP000289775">
    <property type="component" value="Unassembled WGS sequence"/>
</dbReference>
<dbReference type="EMBL" id="JUIW01000007">
    <property type="protein sequence ID" value="RYJ42492.1"/>
    <property type="molecule type" value="Genomic_DNA"/>
</dbReference>
<feature type="domain" description="Cytochrome c" evidence="5">
    <location>
        <begin position="41"/>
        <end position="115"/>
    </location>
</feature>
<dbReference type="InterPro" id="IPR012938">
    <property type="entry name" value="Glc/Sorbosone_DH"/>
</dbReference>
<evidence type="ECO:0000256" key="4">
    <source>
        <dbReference type="PROSITE-ProRule" id="PRU00433"/>
    </source>
</evidence>
<keyword evidence="3 4" id="KW-0408">Iron</keyword>
<evidence type="ECO:0000256" key="2">
    <source>
        <dbReference type="ARBA" id="ARBA00022723"/>
    </source>
</evidence>
<dbReference type="GO" id="GO:0009055">
    <property type="term" value="F:electron transfer activity"/>
    <property type="evidence" value="ECO:0007669"/>
    <property type="project" value="InterPro"/>
</dbReference>
<reference evidence="6 7" key="1">
    <citation type="submission" date="2014-12" db="EMBL/GenBank/DDBJ databases">
        <title>Genome sequence of Flavobacterium beibuense RSKm HC5.</title>
        <authorList>
            <person name="Kim J.F."/>
            <person name="Song J.Y."/>
            <person name="Kwak M.-J."/>
            <person name="Lee S.-W."/>
        </authorList>
    </citation>
    <scope>NUCLEOTIDE SEQUENCE [LARGE SCALE GENOMIC DNA]</scope>
    <source>
        <strain evidence="6 7">RSKm HC5</strain>
    </source>
</reference>
<gene>
    <name evidence="6" type="ORF">NU09_2278</name>
</gene>
<dbReference type="Pfam" id="PF13442">
    <property type="entry name" value="Cytochrome_CBB3"/>
    <property type="match status" value="1"/>
</dbReference>
<dbReference type="Pfam" id="PF07995">
    <property type="entry name" value="GSDH"/>
    <property type="match status" value="1"/>
</dbReference>
<dbReference type="AlphaFoldDB" id="A0A444W9R1"/>
<evidence type="ECO:0000259" key="5">
    <source>
        <dbReference type="PROSITE" id="PS51007"/>
    </source>
</evidence>
<dbReference type="PANTHER" id="PTHR19328:SF75">
    <property type="entry name" value="ALDOSE SUGAR DEHYDROGENASE YLII"/>
    <property type="match status" value="1"/>
</dbReference>
<name>A0A444W9R1_9FLAO</name>
<dbReference type="InterPro" id="IPR011041">
    <property type="entry name" value="Quinoprot_gluc/sorb_DH_b-prop"/>
</dbReference>
<keyword evidence="1 4" id="KW-0349">Heme</keyword>
<organism evidence="6 7">
    <name type="scientific">Flavobacterium beibuense</name>
    <dbReference type="NCBI Taxonomy" id="657326"/>
    <lineage>
        <taxon>Bacteria</taxon>
        <taxon>Pseudomonadati</taxon>
        <taxon>Bacteroidota</taxon>
        <taxon>Flavobacteriia</taxon>
        <taxon>Flavobacteriales</taxon>
        <taxon>Flavobacteriaceae</taxon>
        <taxon>Flavobacterium</taxon>
    </lineage>
</organism>
<dbReference type="GO" id="GO:0046872">
    <property type="term" value="F:metal ion binding"/>
    <property type="evidence" value="ECO:0007669"/>
    <property type="project" value="UniProtKB-KW"/>
</dbReference>